<proteinExistence type="predicted"/>
<dbReference type="InterPro" id="IPR001841">
    <property type="entry name" value="Znf_RING"/>
</dbReference>
<keyword evidence="2 4" id="KW-0863">Zinc-finger</keyword>
<evidence type="ECO:0000313" key="6">
    <source>
        <dbReference type="EMBL" id="KAF3770339.1"/>
    </source>
</evidence>
<dbReference type="SUPFAM" id="SSF57850">
    <property type="entry name" value="RING/U-box"/>
    <property type="match status" value="1"/>
</dbReference>
<evidence type="ECO:0000259" key="5">
    <source>
        <dbReference type="PROSITE" id="PS50089"/>
    </source>
</evidence>
<accession>A0A9P4YC89</accession>
<organism evidence="6 7">
    <name type="scientific">Cryphonectria parasitica (strain ATCC 38755 / EP155)</name>
    <dbReference type="NCBI Taxonomy" id="660469"/>
    <lineage>
        <taxon>Eukaryota</taxon>
        <taxon>Fungi</taxon>
        <taxon>Dikarya</taxon>
        <taxon>Ascomycota</taxon>
        <taxon>Pezizomycotina</taxon>
        <taxon>Sordariomycetes</taxon>
        <taxon>Sordariomycetidae</taxon>
        <taxon>Diaporthales</taxon>
        <taxon>Cryphonectriaceae</taxon>
        <taxon>Cryphonectria-Endothia species complex</taxon>
        <taxon>Cryphonectria</taxon>
    </lineage>
</organism>
<evidence type="ECO:0000256" key="2">
    <source>
        <dbReference type="ARBA" id="ARBA00022771"/>
    </source>
</evidence>
<keyword evidence="7" id="KW-1185">Reference proteome</keyword>
<keyword evidence="3" id="KW-0862">Zinc</keyword>
<dbReference type="AlphaFoldDB" id="A0A9P4YC89"/>
<dbReference type="Pfam" id="PF13920">
    <property type="entry name" value="zf-C3HC4_3"/>
    <property type="match status" value="1"/>
</dbReference>
<dbReference type="Gene3D" id="3.30.40.10">
    <property type="entry name" value="Zinc/RING finger domain, C3HC4 (zinc finger)"/>
    <property type="match status" value="1"/>
</dbReference>
<name>A0A9P4YC89_CRYP1</name>
<evidence type="ECO:0000256" key="3">
    <source>
        <dbReference type="ARBA" id="ARBA00022833"/>
    </source>
</evidence>
<feature type="domain" description="RING-type" evidence="5">
    <location>
        <begin position="12"/>
        <end position="38"/>
    </location>
</feature>
<comment type="caution">
    <text evidence="6">The sequence shown here is derived from an EMBL/GenBank/DDBJ whole genome shotgun (WGS) entry which is preliminary data.</text>
</comment>
<sequence length="80" mass="8998">MDTAMNLTVTHCGHMFCGNCLHQAMHAEGTKKICPMCRQKLEARPKNGQSSKTAKTFFHLELKLRPSKKQGKQPARMPNS</sequence>
<protein>
    <recommendedName>
        <fullName evidence="5">RING-type domain-containing protein</fullName>
    </recommendedName>
</protein>
<dbReference type="PROSITE" id="PS50089">
    <property type="entry name" value="ZF_RING_2"/>
    <property type="match status" value="1"/>
</dbReference>
<dbReference type="OrthoDB" id="6270329at2759"/>
<dbReference type="GeneID" id="63833518"/>
<dbReference type="RefSeq" id="XP_040781300.1">
    <property type="nucleotide sequence ID" value="XM_040916389.1"/>
</dbReference>
<evidence type="ECO:0000256" key="1">
    <source>
        <dbReference type="ARBA" id="ARBA00022723"/>
    </source>
</evidence>
<reference evidence="6" key="1">
    <citation type="journal article" date="2020" name="Phytopathology">
        <title>Genome sequence of the chestnut blight fungus Cryphonectria parasitica EP155: A fundamental resource for an archetypical invasive plant pathogen.</title>
        <authorList>
            <person name="Crouch J.A."/>
            <person name="Dawe A."/>
            <person name="Aerts A."/>
            <person name="Barry K."/>
            <person name="Churchill A.C.L."/>
            <person name="Grimwood J."/>
            <person name="Hillman B."/>
            <person name="Milgroom M.G."/>
            <person name="Pangilinan J."/>
            <person name="Smith M."/>
            <person name="Salamov A."/>
            <person name="Schmutz J."/>
            <person name="Yadav J."/>
            <person name="Grigoriev I.V."/>
            <person name="Nuss D."/>
        </authorList>
    </citation>
    <scope>NUCLEOTIDE SEQUENCE</scope>
    <source>
        <strain evidence="6">EP155</strain>
    </source>
</reference>
<keyword evidence="1" id="KW-0479">Metal-binding</keyword>
<evidence type="ECO:0000256" key="4">
    <source>
        <dbReference type="PROSITE-ProRule" id="PRU00175"/>
    </source>
</evidence>
<dbReference type="EMBL" id="MU032344">
    <property type="protein sequence ID" value="KAF3770339.1"/>
    <property type="molecule type" value="Genomic_DNA"/>
</dbReference>
<dbReference type="InterPro" id="IPR013083">
    <property type="entry name" value="Znf_RING/FYVE/PHD"/>
</dbReference>
<gene>
    <name evidence="6" type="ORF">M406DRAFT_246107</name>
</gene>
<dbReference type="InterPro" id="IPR017907">
    <property type="entry name" value="Znf_RING_CS"/>
</dbReference>
<evidence type="ECO:0000313" key="7">
    <source>
        <dbReference type="Proteomes" id="UP000803844"/>
    </source>
</evidence>
<dbReference type="Proteomes" id="UP000803844">
    <property type="component" value="Unassembled WGS sequence"/>
</dbReference>
<dbReference type="PROSITE" id="PS00518">
    <property type="entry name" value="ZF_RING_1"/>
    <property type="match status" value="1"/>
</dbReference>
<dbReference type="GO" id="GO:0008270">
    <property type="term" value="F:zinc ion binding"/>
    <property type="evidence" value="ECO:0007669"/>
    <property type="project" value="UniProtKB-KW"/>
</dbReference>